<dbReference type="EMBL" id="OBEJ01000002">
    <property type="protein sequence ID" value="SNZ12357.1"/>
    <property type="molecule type" value="Genomic_DNA"/>
</dbReference>
<evidence type="ECO:0000313" key="2">
    <source>
        <dbReference type="Proteomes" id="UP000219453"/>
    </source>
</evidence>
<evidence type="ECO:0000313" key="1">
    <source>
        <dbReference type="EMBL" id="SNZ12357.1"/>
    </source>
</evidence>
<sequence>MHPGGKLVSRLSDSGKRFFKGMRDVQPDVNEVRNALDKIKRGEAEPDEVLEKYSHIDGIERSISVALAKREQDADEDFEDEWQADFSIN</sequence>
<dbReference type="Proteomes" id="UP000219453">
    <property type="component" value="Unassembled WGS sequence"/>
</dbReference>
<protein>
    <submittedName>
        <fullName evidence="1">Uncharacterized protein</fullName>
    </submittedName>
</protein>
<dbReference type="AlphaFoldDB" id="A0A285NTL2"/>
<keyword evidence="2" id="KW-1185">Reference proteome</keyword>
<name>A0A285NTL2_NATPI</name>
<gene>
    <name evidence="1" type="ORF">SAMN06269185_1649</name>
</gene>
<organism evidence="1 2">
    <name type="scientific">Natronoarchaeum philippinense</name>
    <dbReference type="NCBI Taxonomy" id="558529"/>
    <lineage>
        <taxon>Archaea</taxon>
        <taxon>Methanobacteriati</taxon>
        <taxon>Methanobacteriota</taxon>
        <taxon>Stenosarchaea group</taxon>
        <taxon>Halobacteria</taxon>
        <taxon>Halobacteriales</taxon>
        <taxon>Natronoarchaeaceae</taxon>
    </lineage>
</organism>
<reference evidence="2" key="1">
    <citation type="submission" date="2017-09" db="EMBL/GenBank/DDBJ databases">
        <authorList>
            <person name="Varghese N."/>
            <person name="Submissions S."/>
        </authorList>
    </citation>
    <scope>NUCLEOTIDE SEQUENCE [LARGE SCALE GENOMIC DNA]</scope>
    <source>
        <strain evidence="2">DSM 27208</strain>
    </source>
</reference>
<accession>A0A285NTL2</accession>
<proteinExistence type="predicted"/>